<evidence type="ECO:0000256" key="19">
    <source>
        <dbReference type="SAM" id="Phobius"/>
    </source>
</evidence>
<accession>A0A977TPQ8</accession>
<evidence type="ECO:0000256" key="5">
    <source>
        <dbReference type="ARBA" id="ARBA00022448"/>
    </source>
</evidence>
<keyword evidence="7 18" id="KW-0812">Transmembrane</keyword>
<dbReference type="EMBL" id="OL677861">
    <property type="protein sequence ID" value="UXX49940.1"/>
    <property type="molecule type" value="Genomic_DNA"/>
</dbReference>
<keyword evidence="14 18" id="KW-0186">Copper</keyword>
<feature type="transmembrane region" description="Helical" evidence="19">
    <location>
        <begin position="21"/>
        <end position="43"/>
    </location>
</feature>
<reference evidence="22" key="1">
    <citation type="submission" date="2021-11" db="EMBL/GenBank/DDBJ databases">
        <title>the complete mitochondrial genome sequence of Portunion sp. isolate SK1.</title>
        <authorList>
            <person name="Qiao Y."/>
        </authorList>
    </citation>
    <scope>NUCLEOTIDE SEQUENCE</scope>
    <source>
        <strain evidence="22">SK1</strain>
    </source>
</reference>
<feature type="transmembrane region" description="Helical" evidence="19">
    <location>
        <begin position="63"/>
        <end position="85"/>
    </location>
</feature>
<keyword evidence="12 18" id="KW-0249">Electron transport</keyword>
<evidence type="ECO:0000256" key="1">
    <source>
        <dbReference type="ARBA" id="ARBA00004448"/>
    </source>
</evidence>
<dbReference type="PROSITE" id="PS50857">
    <property type="entry name" value="COX2_CUA"/>
    <property type="match status" value="1"/>
</dbReference>
<evidence type="ECO:0000256" key="8">
    <source>
        <dbReference type="ARBA" id="ARBA00022723"/>
    </source>
</evidence>
<comment type="subcellular location">
    <subcellularLocation>
        <location evidence="1 18">Mitochondrion inner membrane</location>
        <topology evidence="1 18">Multi-pass membrane protein</topology>
    </subcellularLocation>
</comment>
<geneLocation type="mitochondrion" evidence="22"/>
<dbReference type="InterPro" id="IPR036257">
    <property type="entry name" value="Cyt_c_oxidase_su2_TM_sf"/>
</dbReference>
<dbReference type="InterPro" id="IPR011759">
    <property type="entry name" value="Cyt_c_oxidase_su2_TM_dom"/>
</dbReference>
<protein>
    <recommendedName>
        <fullName evidence="4 18">Cytochrome c oxidase subunit 2</fullName>
    </recommendedName>
</protein>
<evidence type="ECO:0000256" key="2">
    <source>
        <dbReference type="ARBA" id="ARBA00007866"/>
    </source>
</evidence>
<comment type="subunit">
    <text evidence="3">Component of the cytochrome c oxidase (complex IV, CIV), a multisubunit enzyme composed of a catalytic core of 3 subunits and several supernumerary subunits. The complex exists as a monomer or a dimer and forms supercomplexes (SCs) in the inner mitochondrial membrane with ubiquinol-cytochrome c oxidoreductase (cytochrome b-c1 complex, complex III, CIII).</text>
</comment>
<keyword evidence="13 19" id="KW-1133">Transmembrane helix</keyword>
<keyword evidence="11" id="KW-1278">Translocase</keyword>
<evidence type="ECO:0000313" key="22">
    <source>
        <dbReference type="EMBL" id="UXX49940.1"/>
    </source>
</evidence>
<dbReference type="GO" id="GO:0005507">
    <property type="term" value="F:copper ion binding"/>
    <property type="evidence" value="ECO:0007669"/>
    <property type="project" value="InterPro"/>
</dbReference>
<dbReference type="Pfam" id="PF00116">
    <property type="entry name" value="COX2"/>
    <property type="match status" value="1"/>
</dbReference>
<comment type="catalytic activity">
    <reaction evidence="17">
        <text>4 Fe(II)-[cytochrome c] + O2 + 8 H(+)(in) = 4 Fe(III)-[cytochrome c] + 2 H2O + 4 H(+)(out)</text>
        <dbReference type="Rhea" id="RHEA:11436"/>
        <dbReference type="Rhea" id="RHEA-COMP:10350"/>
        <dbReference type="Rhea" id="RHEA-COMP:14399"/>
        <dbReference type="ChEBI" id="CHEBI:15377"/>
        <dbReference type="ChEBI" id="CHEBI:15378"/>
        <dbReference type="ChEBI" id="CHEBI:15379"/>
        <dbReference type="ChEBI" id="CHEBI:29033"/>
        <dbReference type="ChEBI" id="CHEBI:29034"/>
        <dbReference type="EC" id="7.1.1.9"/>
    </reaction>
    <physiologicalReaction direction="left-to-right" evidence="17">
        <dbReference type="Rhea" id="RHEA:11437"/>
    </physiologicalReaction>
</comment>
<proteinExistence type="inferred from homology"/>
<dbReference type="PRINTS" id="PR01166">
    <property type="entry name" value="CYCOXIDASEII"/>
</dbReference>
<dbReference type="Pfam" id="PF02790">
    <property type="entry name" value="COX2_TM"/>
    <property type="match status" value="1"/>
</dbReference>
<dbReference type="PANTHER" id="PTHR22888">
    <property type="entry name" value="CYTOCHROME C OXIDASE, SUBUNIT II"/>
    <property type="match status" value="1"/>
</dbReference>
<comment type="cofactor">
    <cofactor evidence="18">
        <name>Cu cation</name>
        <dbReference type="ChEBI" id="CHEBI:23378"/>
    </cofactor>
    <text evidence="18">Binds a copper A center.</text>
</comment>
<feature type="domain" description="Cytochrome oxidase subunit II copper A binding" evidence="20">
    <location>
        <begin position="92"/>
        <end position="225"/>
    </location>
</feature>
<evidence type="ECO:0000256" key="4">
    <source>
        <dbReference type="ARBA" id="ARBA00015946"/>
    </source>
</evidence>
<dbReference type="SUPFAM" id="SSF81464">
    <property type="entry name" value="Cytochrome c oxidase subunit II-like, transmembrane region"/>
    <property type="match status" value="1"/>
</dbReference>
<evidence type="ECO:0000256" key="9">
    <source>
        <dbReference type="ARBA" id="ARBA00022792"/>
    </source>
</evidence>
<evidence type="ECO:0000259" key="20">
    <source>
        <dbReference type="PROSITE" id="PS50857"/>
    </source>
</evidence>
<dbReference type="PROSITE" id="PS00078">
    <property type="entry name" value="COX2"/>
    <property type="match status" value="1"/>
</dbReference>
<feature type="domain" description="Cytochrome oxidase subunit II transmembrane region profile" evidence="21">
    <location>
        <begin position="1"/>
        <end position="91"/>
    </location>
</feature>
<dbReference type="InterPro" id="IPR034210">
    <property type="entry name" value="CcO_II_C"/>
</dbReference>
<name>A0A977TPQ8_9CRUS</name>
<keyword evidence="10" id="KW-0460">Magnesium</keyword>
<dbReference type="InterPro" id="IPR002429">
    <property type="entry name" value="CcO_II-like_C"/>
</dbReference>
<keyword evidence="8 18" id="KW-0479">Metal-binding</keyword>
<keyword evidence="15 18" id="KW-0496">Mitochondrion</keyword>
<keyword evidence="6 18" id="KW-0679">Respiratory chain</keyword>
<evidence type="ECO:0000256" key="12">
    <source>
        <dbReference type="ARBA" id="ARBA00022982"/>
    </source>
</evidence>
<dbReference type="GO" id="GO:0004129">
    <property type="term" value="F:cytochrome-c oxidase activity"/>
    <property type="evidence" value="ECO:0007669"/>
    <property type="project" value="UniProtKB-EC"/>
</dbReference>
<dbReference type="CDD" id="cd13912">
    <property type="entry name" value="CcO_II_C"/>
    <property type="match status" value="1"/>
</dbReference>
<evidence type="ECO:0000256" key="10">
    <source>
        <dbReference type="ARBA" id="ARBA00022842"/>
    </source>
</evidence>
<organism evidence="22">
    <name type="scientific">Portunion sp</name>
    <dbReference type="NCBI Taxonomy" id="2932407"/>
    <lineage>
        <taxon>Eukaryota</taxon>
        <taxon>Metazoa</taxon>
        <taxon>Ecdysozoa</taxon>
        <taxon>Arthropoda</taxon>
        <taxon>Crustacea</taxon>
        <taxon>Multicrustacea</taxon>
        <taxon>Malacostraca</taxon>
        <taxon>Eumalacostraca</taxon>
        <taxon>Peracarida</taxon>
        <taxon>Isopoda</taxon>
        <taxon>Epicaridea</taxon>
        <taxon>Bopyridoidea</taxon>
        <taxon>Entoniscidae</taxon>
        <taxon>Portunion</taxon>
    </lineage>
</organism>
<dbReference type="PANTHER" id="PTHR22888:SF9">
    <property type="entry name" value="CYTOCHROME C OXIDASE SUBUNIT 2"/>
    <property type="match status" value="1"/>
</dbReference>
<dbReference type="GO" id="GO:0005743">
    <property type="term" value="C:mitochondrial inner membrane"/>
    <property type="evidence" value="ECO:0007669"/>
    <property type="project" value="UniProtKB-SubCell"/>
</dbReference>
<evidence type="ECO:0000256" key="17">
    <source>
        <dbReference type="ARBA" id="ARBA00049512"/>
    </source>
</evidence>
<evidence type="ECO:0000256" key="6">
    <source>
        <dbReference type="ARBA" id="ARBA00022660"/>
    </source>
</evidence>
<evidence type="ECO:0000256" key="11">
    <source>
        <dbReference type="ARBA" id="ARBA00022967"/>
    </source>
</evidence>
<dbReference type="SUPFAM" id="SSF49503">
    <property type="entry name" value="Cupredoxins"/>
    <property type="match status" value="1"/>
</dbReference>
<gene>
    <name evidence="22" type="primary">cox2</name>
</gene>
<evidence type="ECO:0000256" key="14">
    <source>
        <dbReference type="ARBA" id="ARBA00023008"/>
    </source>
</evidence>
<dbReference type="PROSITE" id="PS50999">
    <property type="entry name" value="COX2_TM"/>
    <property type="match status" value="1"/>
</dbReference>
<evidence type="ECO:0000256" key="15">
    <source>
        <dbReference type="ARBA" id="ARBA00023128"/>
    </source>
</evidence>
<dbReference type="InterPro" id="IPR045187">
    <property type="entry name" value="CcO_II"/>
</dbReference>
<evidence type="ECO:0000256" key="13">
    <source>
        <dbReference type="ARBA" id="ARBA00022989"/>
    </source>
</evidence>
<comment type="similarity">
    <text evidence="2 18">Belongs to the cytochrome c oxidase subunit 2 family.</text>
</comment>
<evidence type="ECO:0000256" key="3">
    <source>
        <dbReference type="ARBA" id="ARBA00011164"/>
    </source>
</evidence>
<keyword evidence="16 18" id="KW-0472">Membrane</keyword>
<keyword evidence="5 18" id="KW-0813">Transport</keyword>
<evidence type="ECO:0000259" key="21">
    <source>
        <dbReference type="PROSITE" id="PS50999"/>
    </source>
</evidence>
<keyword evidence="9 18" id="KW-0999">Mitochondrion inner membrane</keyword>
<evidence type="ECO:0000256" key="7">
    <source>
        <dbReference type="ARBA" id="ARBA00022692"/>
    </source>
</evidence>
<dbReference type="Gene3D" id="2.60.40.420">
    <property type="entry name" value="Cupredoxins - blue copper proteins"/>
    <property type="match status" value="1"/>
</dbReference>
<dbReference type="InterPro" id="IPR001505">
    <property type="entry name" value="Copper_CuA"/>
</dbReference>
<dbReference type="AlphaFoldDB" id="A0A977TPQ8"/>
<comment type="function">
    <text evidence="18">Component of the cytochrome c oxidase, the last enzyme in the mitochondrial electron transport chain which drives oxidative phosphorylation. The respiratory chain contains 3 multisubunit complexes succinate dehydrogenase (complex II, CII), ubiquinol-cytochrome c oxidoreductase (cytochrome b-c1 complex, complex III, CIII) and cytochrome c oxidase (complex IV, CIV), that cooperate to transfer electrons derived from NADH and succinate to molecular oxygen, creating an electrochemical gradient over the inner membrane that drives transmembrane transport and the ATP synthase. Cytochrome c oxidase is the component of the respiratory chain that catalyzes the reduction of oxygen to water. Electrons originating from reduced cytochrome c in the intermembrane space (IMS) are transferred via the dinuclear copper A center (CU(A)) of subunit 2 and heme A of subunit 1 to the active site in subunit 1, a binuclear center (BNC) formed by heme A3 and copper B (CU(B)). The BNC reduces molecular oxygen to 2 water molecules using 4 electrons from cytochrome c in the IMS and 4 protons from the mitochondrial matrix.</text>
</comment>
<evidence type="ECO:0000256" key="16">
    <source>
        <dbReference type="ARBA" id="ARBA00023136"/>
    </source>
</evidence>
<evidence type="ECO:0000256" key="18">
    <source>
        <dbReference type="RuleBase" id="RU000457"/>
    </source>
</evidence>
<dbReference type="Gene3D" id="1.10.287.90">
    <property type="match status" value="1"/>
</dbReference>
<dbReference type="FunFam" id="2.60.40.420:FF:000001">
    <property type="entry name" value="Cytochrome c oxidase subunit 2"/>
    <property type="match status" value="1"/>
</dbReference>
<sequence length="227" mass="25539">MAQWASFGFQDGASPSQEQLIYFHDHAMISLVIIMTMVTYYLSTSFYNSYTHYTLTHGQLLEFVWTGGPCIILMFIALPSLRLLYLLDEAGAPSVTIKSVGHQWYWSYEYSDFGGVDFDSYMVPSEETPKGGLRLLDVDNRVVVPYSLDLRVLVSSADVLHSWALPSLGVKVDAVPGRLNQVNFSCLRPGLYFGQCSEICGANHSFMPIVLEGVDPYSFVSWMRKQD</sequence>
<dbReference type="InterPro" id="IPR008972">
    <property type="entry name" value="Cupredoxin"/>
</dbReference>
<dbReference type="GO" id="GO:0042773">
    <property type="term" value="P:ATP synthesis coupled electron transport"/>
    <property type="evidence" value="ECO:0007669"/>
    <property type="project" value="TreeGrafter"/>
</dbReference>